<protein>
    <submittedName>
        <fullName evidence="4">Carbon-nitrogen hydrolase family protein</fullName>
    </submittedName>
</protein>
<evidence type="ECO:0000259" key="3">
    <source>
        <dbReference type="PROSITE" id="PS50263"/>
    </source>
</evidence>
<dbReference type="InterPro" id="IPR045254">
    <property type="entry name" value="Nit1/2_C-N_Hydrolase"/>
</dbReference>
<dbReference type="InterPro" id="IPR001110">
    <property type="entry name" value="UPF0012_CS"/>
</dbReference>
<dbReference type="SUPFAM" id="SSF56317">
    <property type="entry name" value="Carbon-nitrogen hydrolase"/>
    <property type="match status" value="1"/>
</dbReference>
<accession>A0A553WL09</accession>
<dbReference type="Gene3D" id="3.60.110.10">
    <property type="entry name" value="Carbon-nitrogen hydrolase"/>
    <property type="match status" value="1"/>
</dbReference>
<evidence type="ECO:0000313" key="5">
    <source>
        <dbReference type="Proteomes" id="UP000320160"/>
    </source>
</evidence>
<sequence length="278" mass="30216">MKIAVHQMCSGIDPICNAGKMEQGIYQASENKAVMYFAPEMAIVLDRDRKRAASHIVSESDSSALKRLCEAALSCRMWVHAGSLPVLTDSGMKYANRSIVIGPDGRIHARYDKMHLFDVDLSTGESWRESAAYIGGSGPVAVQTPLGLLGLTICYDLRFPDLYSAYSKAGVDIIAIPSAFTVPTGQAHWQTMVRARAIEAQAFVVAAAQSGSHEDGRQTYGHSLVFDPWGETLLEMGDGEGVGYATLDLNRISEVRAQVPIHANRRVIDMRVDIQSGA</sequence>
<evidence type="ECO:0000313" key="4">
    <source>
        <dbReference type="EMBL" id="TSB05344.1"/>
    </source>
</evidence>
<dbReference type="AlphaFoldDB" id="A0A553WL09"/>
<organism evidence="4 5">
    <name type="scientific">Sphingorhabdus contaminans</name>
    <dbReference type="NCBI Taxonomy" id="1343899"/>
    <lineage>
        <taxon>Bacteria</taxon>
        <taxon>Pseudomonadati</taxon>
        <taxon>Pseudomonadota</taxon>
        <taxon>Alphaproteobacteria</taxon>
        <taxon>Sphingomonadales</taxon>
        <taxon>Sphingomonadaceae</taxon>
        <taxon>Sphingorhabdus</taxon>
    </lineage>
</organism>
<dbReference type="PROSITE" id="PS50263">
    <property type="entry name" value="CN_HYDROLASE"/>
    <property type="match status" value="1"/>
</dbReference>
<reference evidence="4 5" key="1">
    <citation type="submission" date="2019-07" db="EMBL/GenBank/DDBJ databases">
        <authorList>
            <person name="Park M."/>
        </authorList>
    </citation>
    <scope>NUCLEOTIDE SEQUENCE [LARGE SCALE GENOMIC DNA]</scope>
    <source>
        <strain evidence="4 5">KCTC32445</strain>
    </source>
</reference>
<dbReference type="PANTHER" id="PTHR23088:SF27">
    <property type="entry name" value="DEAMINATED GLUTATHIONE AMIDASE"/>
    <property type="match status" value="1"/>
</dbReference>
<dbReference type="InterPro" id="IPR036526">
    <property type="entry name" value="C-N_Hydrolase_sf"/>
</dbReference>
<dbReference type="PROSITE" id="PS01227">
    <property type="entry name" value="UPF0012"/>
    <property type="match status" value="1"/>
</dbReference>
<evidence type="ECO:0000256" key="2">
    <source>
        <dbReference type="ARBA" id="ARBA00022801"/>
    </source>
</evidence>
<dbReference type="OrthoDB" id="9811121at2"/>
<evidence type="ECO:0000256" key="1">
    <source>
        <dbReference type="ARBA" id="ARBA00010613"/>
    </source>
</evidence>
<gene>
    <name evidence="4" type="ORF">FOM92_01010</name>
</gene>
<name>A0A553WL09_9SPHN</name>
<dbReference type="Proteomes" id="UP000320160">
    <property type="component" value="Unassembled WGS sequence"/>
</dbReference>
<keyword evidence="2 4" id="KW-0378">Hydrolase</keyword>
<dbReference type="Pfam" id="PF00795">
    <property type="entry name" value="CN_hydrolase"/>
    <property type="match status" value="1"/>
</dbReference>
<feature type="domain" description="CN hydrolase" evidence="3">
    <location>
        <begin position="1"/>
        <end position="249"/>
    </location>
</feature>
<proteinExistence type="inferred from homology"/>
<dbReference type="CDD" id="cd07572">
    <property type="entry name" value="nit"/>
    <property type="match status" value="1"/>
</dbReference>
<comment type="caution">
    <text evidence="4">The sequence shown here is derived from an EMBL/GenBank/DDBJ whole genome shotgun (WGS) entry which is preliminary data.</text>
</comment>
<dbReference type="PANTHER" id="PTHR23088">
    <property type="entry name" value="NITRILASE-RELATED"/>
    <property type="match status" value="1"/>
</dbReference>
<dbReference type="EMBL" id="VKKU01000001">
    <property type="protein sequence ID" value="TSB05344.1"/>
    <property type="molecule type" value="Genomic_DNA"/>
</dbReference>
<keyword evidence="5" id="KW-1185">Reference proteome</keyword>
<dbReference type="InterPro" id="IPR003010">
    <property type="entry name" value="C-N_Hydrolase"/>
</dbReference>
<comment type="similarity">
    <text evidence="1">Belongs to the carbon-nitrogen hydrolase superfamily. NIT1/NIT2 family.</text>
</comment>
<dbReference type="GO" id="GO:0016811">
    <property type="term" value="F:hydrolase activity, acting on carbon-nitrogen (but not peptide) bonds, in linear amides"/>
    <property type="evidence" value="ECO:0007669"/>
    <property type="project" value="InterPro"/>
</dbReference>